<comment type="caution">
    <text evidence="2">The sequence shown here is derived from an EMBL/GenBank/DDBJ whole genome shotgun (WGS) entry which is preliminary data.</text>
</comment>
<sequence>EKKKQQAGTNGRGKAAKGNQPSKMAAKGEQQTVEGAHRGGYKLDADIPQGEGEECTGERAMSSRSPAVPGLEEFDPNVRWWSNLTGLTDSFNDSEGQSLLGPETTRTLIANLQGLSDDDRSRVTTSLLAFVGLFIAELLKIINDAETGERVVLLQSWLAPPQSDVTQLMQRNLEVGPGNFARLLVELQQDMEGMDKTRAATLAKAVGNKLNDLEGMEGDDLTARRTKDRRDRMRALLVAYEGIEQAMESAPPPDVQPTWSKLCPFIAQVDRGNGRQVERASGSGDAAGALDSEDEREGILVKRELEEEWAPATKEEAEELRRHDRQLREEEESQHGVEAFARFEAARAQEWEDWVMHTELQPSPRPPPTKRVRARVVMGTTRGDTLAEQTLEGDIAETDRVMLTFSIEESLSSGSKPGQGSLAAPSTPSTVQMTSTQIEKQLLQVKGAENEETDLDNFLHTAEGKEVYCGWLEGRVKDEEVRDKWGDHVLKVTKAIEDDSQALNTQKDCAKYQDRPLQSTAEQRGSSSEPGMEGLSQEERRTKRTREGAIASTVGYVAPFDEVNTEGEVLIGEGTDLREEGDEPELEAGMDVEEMDDIQLMQTANYVREKGSWDQGQETECQDTEVASFMQKGAAGKFEIRV</sequence>
<feature type="region of interest" description="Disordered" evidence="1">
    <location>
        <begin position="409"/>
        <end position="435"/>
    </location>
</feature>
<feature type="compositionally biased region" description="Basic and acidic residues" evidence="1">
    <location>
        <begin position="35"/>
        <end position="45"/>
    </location>
</feature>
<feature type="region of interest" description="Disordered" evidence="1">
    <location>
        <begin position="509"/>
        <end position="547"/>
    </location>
</feature>
<proteinExistence type="predicted"/>
<feature type="compositionally biased region" description="Low complexity" evidence="1">
    <location>
        <begin position="279"/>
        <end position="290"/>
    </location>
</feature>
<reference evidence="2" key="1">
    <citation type="submission" date="2021-02" db="EMBL/GenBank/DDBJ databases">
        <authorList>
            <person name="Dougan E. K."/>
            <person name="Rhodes N."/>
            <person name="Thang M."/>
            <person name="Chan C."/>
        </authorList>
    </citation>
    <scope>NUCLEOTIDE SEQUENCE</scope>
</reference>
<feature type="region of interest" description="Disordered" evidence="1">
    <location>
        <begin position="310"/>
        <end position="334"/>
    </location>
</feature>
<evidence type="ECO:0000313" key="2">
    <source>
        <dbReference type="EMBL" id="CAE7215074.1"/>
    </source>
</evidence>
<evidence type="ECO:0000256" key="1">
    <source>
        <dbReference type="SAM" id="MobiDB-lite"/>
    </source>
</evidence>
<feature type="compositionally biased region" description="Polar residues" evidence="1">
    <location>
        <begin position="516"/>
        <end position="529"/>
    </location>
</feature>
<accession>A0A812JT07</accession>
<protein>
    <submittedName>
        <fullName evidence="2">Uncharacterized protein</fullName>
    </submittedName>
</protein>
<feature type="region of interest" description="Disordered" evidence="1">
    <location>
        <begin position="1"/>
        <end position="72"/>
    </location>
</feature>
<feature type="compositionally biased region" description="Basic and acidic residues" evidence="1">
    <location>
        <begin position="313"/>
        <end position="328"/>
    </location>
</feature>
<feature type="region of interest" description="Disordered" evidence="1">
    <location>
        <begin position="572"/>
        <end position="593"/>
    </location>
</feature>
<organism evidence="2 3">
    <name type="scientific">Symbiodinium pilosum</name>
    <name type="common">Dinoflagellate</name>
    <dbReference type="NCBI Taxonomy" id="2952"/>
    <lineage>
        <taxon>Eukaryota</taxon>
        <taxon>Sar</taxon>
        <taxon>Alveolata</taxon>
        <taxon>Dinophyceae</taxon>
        <taxon>Suessiales</taxon>
        <taxon>Symbiodiniaceae</taxon>
        <taxon>Symbiodinium</taxon>
    </lineage>
</organism>
<dbReference type="EMBL" id="CAJNIZ010002824">
    <property type="protein sequence ID" value="CAE7215074.1"/>
    <property type="molecule type" value="Genomic_DNA"/>
</dbReference>
<dbReference type="AlphaFoldDB" id="A0A812JT07"/>
<name>A0A812JT07_SYMPI</name>
<feature type="compositionally biased region" description="Basic and acidic residues" evidence="1">
    <location>
        <begin position="537"/>
        <end position="547"/>
    </location>
</feature>
<feature type="non-terminal residue" evidence="2">
    <location>
        <position position="642"/>
    </location>
</feature>
<gene>
    <name evidence="2" type="ORF">SPIL2461_LOCUS2542</name>
</gene>
<evidence type="ECO:0000313" key="3">
    <source>
        <dbReference type="Proteomes" id="UP000649617"/>
    </source>
</evidence>
<keyword evidence="3" id="KW-1185">Reference proteome</keyword>
<feature type="region of interest" description="Disordered" evidence="1">
    <location>
        <begin position="273"/>
        <end position="294"/>
    </location>
</feature>
<dbReference type="Proteomes" id="UP000649617">
    <property type="component" value="Unassembled WGS sequence"/>
</dbReference>
<feature type="compositionally biased region" description="Acidic residues" evidence="1">
    <location>
        <begin position="579"/>
        <end position="593"/>
    </location>
</feature>